<dbReference type="AlphaFoldDB" id="A0A6B3VUI8"/>
<reference evidence="3 4" key="1">
    <citation type="submission" date="2020-02" db="EMBL/GenBank/DDBJ databases">
        <title>Bacillus aquiflavi sp. nov., isolated from yellow water of strong flavor Chinese baijiu in Yibin region of China.</title>
        <authorList>
            <person name="Xie J."/>
        </authorList>
    </citation>
    <scope>NUCLEOTIDE SEQUENCE [LARGE SCALE GENOMIC DNA]</scope>
    <source>
        <strain evidence="3 4">3H-10</strain>
    </source>
</reference>
<feature type="coiled-coil region" evidence="1">
    <location>
        <begin position="7"/>
        <end position="48"/>
    </location>
</feature>
<organism evidence="3 4">
    <name type="scientific">Bacillus aquiflavi</name>
    <dbReference type="NCBI Taxonomy" id="2672567"/>
    <lineage>
        <taxon>Bacteria</taxon>
        <taxon>Bacillati</taxon>
        <taxon>Bacillota</taxon>
        <taxon>Bacilli</taxon>
        <taxon>Bacillales</taxon>
        <taxon>Bacillaceae</taxon>
        <taxon>Bacillus</taxon>
    </lineage>
</organism>
<dbReference type="RefSeq" id="WP_163238892.1">
    <property type="nucleotide sequence ID" value="NZ_CP082780.1"/>
</dbReference>
<name>A0A6B3VUI8_9BACI</name>
<evidence type="ECO:0000256" key="1">
    <source>
        <dbReference type="SAM" id="Coils"/>
    </source>
</evidence>
<dbReference type="Pfam" id="PF16888">
    <property type="entry name" value="YwqH-like"/>
    <property type="match status" value="1"/>
</dbReference>
<dbReference type="Proteomes" id="UP000472971">
    <property type="component" value="Unassembled WGS sequence"/>
</dbReference>
<comment type="caution">
    <text evidence="3">The sequence shown here is derived from an EMBL/GenBank/DDBJ whole genome shotgun (WGS) entry which is preliminary data.</text>
</comment>
<keyword evidence="1" id="KW-0175">Coiled coil</keyword>
<keyword evidence="4" id="KW-1185">Reference proteome</keyword>
<evidence type="ECO:0000313" key="3">
    <source>
        <dbReference type="EMBL" id="NEY79977.1"/>
    </source>
</evidence>
<accession>A0A6B3VUI8</accession>
<sequence length="127" mass="14519">MVEAEMIKALNQEIARLSGSMRENEEKVRRLRKTKSNVETEQEELINNKKIVYLPEFSSTSWAGKHAAEHSNIRDSIDQIVTNIANQQVENSLDDLEKKINELEQENNALRNSISANQSAIIKINNK</sequence>
<reference evidence="2 5" key="2">
    <citation type="submission" date="2020-07" db="EMBL/GenBank/DDBJ databases">
        <authorList>
            <person name="Feng H."/>
        </authorList>
    </citation>
    <scope>NUCLEOTIDE SEQUENCE [LARGE SCALE GENOMIC DNA]</scope>
    <source>
        <strain evidence="2">S-12</strain>
        <strain evidence="5">s-12</strain>
    </source>
</reference>
<evidence type="ECO:0000313" key="2">
    <source>
        <dbReference type="EMBL" id="MBA4535601.1"/>
    </source>
</evidence>
<evidence type="ECO:0000313" key="4">
    <source>
        <dbReference type="Proteomes" id="UP000472971"/>
    </source>
</evidence>
<protein>
    <submittedName>
        <fullName evidence="3">DUF5082 domain-containing protein</fullName>
    </submittedName>
    <submittedName>
        <fullName evidence="2">DUF5082 family protein</fullName>
    </submittedName>
</protein>
<gene>
    <name evidence="3" type="ORF">G4D64_00265</name>
    <name evidence="2" type="ORF">H1Z61_00265</name>
</gene>
<dbReference type="EMBL" id="JACEIO010000001">
    <property type="protein sequence ID" value="MBA4535601.1"/>
    <property type="molecule type" value="Genomic_DNA"/>
</dbReference>
<proteinExistence type="predicted"/>
<evidence type="ECO:0000313" key="5">
    <source>
        <dbReference type="Proteomes" id="UP000570010"/>
    </source>
</evidence>
<dbReference type="InterPro" id="IPR031681">
    <property type="entry name" value="YwqH-like"/>
</dbReference>
<dbReference type="Proteomes" id="UP000570010">
    <property type="component" value="Unassembled WGS sequence"/>
</dbReference>
<dbReference type="EMBL" id="JAAIWN010000001">
    <property type="protein sequence ID" value="NEY79977.1"/>
    <property type="molecule type" value="Genomic_DNA"/>
</dbReference>
<feature type="coiled-coil region" evidence="1">
    <location>
        <begin position="86"/>
        <end position="120"/>
    </location>
</feature>